<dbReference type="OMA" id="SKVGWSR"/>
<evidence type="ECO:0000256" key="5">
    <source>
        <dbReference type="ARBA" id="ARBA00022553"/>
    </source>
</evidence>
<keyword evidence="14" id="KW-0812">Transmembrane</keyword>
<keyword evidence="8" id="KW-0418">Kinase</keyword>
<dbReference type="GO" id="GO:0005886">
    <property type="term" value="C:plasma membrane"/>
    <property type="evidence" value="ECO:0007669"/>
    <property type="project" value="UniProtKB-SubCell"/>
</dbReference>
<evidence type="ECO:0000256" key="3">
    <source>
        <dbReference type="ARBA" id="ARBA00022475"/>
    </source>
</evidence>
<reference evidence="16 17" key="1">
    <citation type="journal article" date="2018" name="Science">
        <title>The opium poppy genome and morphinan production.</title>
        <authorList>
            <person name="Guo L."/>
            <person name="Winzer T."/>
            <person name="Yang X."/>
            <person name="Li Y."/>
            <person name="Ning Z."/>
            <person name="He Z."/>
            <person name="Teodor R."/>
            <person name="Lu Y."/>
            <person name="Bowser T.A."/>
            <person name="Graham I.A."/>
            <person name="Ye K."/>
        </authorList>
    </citation>
    <scope>NUCLEOTIDE SEQUENCE [LARGE SCALE GENOMIC DNA]</scope>
    <source>
        <strain evidence="17">cv. HN1</strain>
        <tissue evidence="16">Leaves</tissue>
    </source>
</reference>
<proteinExistence type="predicted"/>
<keyword evidence="10 14" id="KW-0472">Membrane</keyword>
<evidence type="ECO:0000256" key="13">
    <source>
        <dbReference type="PROSITE-ProRule" id="PRU10141"/>
    </source>
</evidence>
<gene>
    <name evidence="16" type="ORF">C5167_033610</name>
</gene>
<organism evidence="16 17">
    <name type="scientific">Papaver somniferum</name>
    <name type="common">Opium poppy</name>
    <dbReference type="NCBI Taxonomy" id="3469"/>
    <lineage>
        <taxon>Eukaryota</taxon>
        <taxon>Viridiplantae</taxon>
        <taxon>Streptophyta</taxon>
        <taxon>Embryophyta</taxon>
        <taxon>Tracheophyta</taxon>
        <taxon>Spermatophyta</taxon>
        <taxon>Magnoliopsida</taxon>
        <taxon>Ranunculales</taxon>
        <taxon>Papaveraceae</taxon>
        <taxon>Papaveroideae</taxon>
        <taxon>Papaver</taxon>
    </lineage>
</organism>
<protein>
    <recommendedName>
        <fullName evidence="2">non-specific serine/threonine protein kinase</fullName>
        <ecNumber evidence="2">2.7.11.1</ecNumber>
    </recommendedName>
</protein>
<dbReference type="InterPro" id="IPR000719">
    <property type="entry name" value="Prot_kinase_dom"/>
</dbReference>
<dbReference type="Gene3D" id="3.30.200.20">
    <property type="entry name" value="Phosphorylase Kinase, domain 1"/>
    <property type="match status" value="1"/>
</dbReference>
<evidence type="ECO:0000256" key="6">
    <source>
        <dbReference type="ARBA" id="ARBA00022679"/>
    </source>
</evidence>
<evidence type="ECO:0000259" key="15">
    <source>
        <dbReference type="PROSITE" id="PS50011"/>
    </source>
</evidence>
<keyword evidence="5" id="KW-0597">Phosphoprotein</keyword>
<comment type="catalytic activity">
    <reaction evidence="11">
        <text>L-threonyl-[protein] + ATP = O-phospho-L-threonyl-[protein] + ADP + H(+)</text>
        <dbReference type="Rhea" id="RHEA:46608"/>
        <dbReference type="Rhea" id="RHEA-COMP:11060"/>
        <dbReference type="Rhea" id="RHEA-COMP:11605"/>
        <dbReference type="ChEBI" id="CHEBI:15378"/>
        <dbReference type="ChEBI" id="CHEBI:30013"/>
        <dbReference type="ChEBI" id="CHEBI:30616"/>
        <dbReference type="ChEBI" id="CHEBI:61977"/>
        <dbReference type="ChEBI" id="CHEBI:456216"/>
        <dbReference type="EC" id="2.7.11.1"/>
    </reaction>
</comment>
<dbReference type="PROSITE" id="PS50011">
    <property type="entry name" value="PROTEIN_KINASE_DOM"/>
    <property type="match status" value="1"/>
</dbReference>
<dbReference type="InterPro" id="IPR008271">
    <property type="entry name" value="Ser/Thr_kinase_AS"/>
</dbReference>
<keyword evidence="7 13" id="KW-0547">Nucleotide-binding</keyword>
<keyword evidence="9 13" id="KW-0067">ATP-binding</keyword>
<accession>A0A4Y7KAT3</accession>
<evidence type="ECO:0000256" key="4">
    <source>
        <dbReference type="ARBA" id="ARBA00022527"/>
    </source>
</evidence>
<feature type="binding site" evidence="13">
    <location>
        <position position="288"/>
    </location>
    <ligand>
        <name>ATP</name>
        <dbReference type="ChEBI" id="CHEBI:30616"/>
    </ligand>
</feature>
<sequence>MCRVGGGGRPLRMKTFNFRYSARAKKMKMRFRLTIACIGILVSLQCISCDEQPQGPGLNKWICSCASTNRGNATYSIAANCSTLCDCNPEEPVGGSSRETWTCLCSAEGLPKVPDNFHDSSCFTGCNCTLGSAGEPKVASKRITNKVVVYVLLLSVGLTTLAFLASLGCYVYRRDKYPMQPPIFSSDKDTSCNSATNLISHASTSTSSVSTFKLNTSSSVNPLSGCIRKVSFMFRTKSGTLPGTIYQFSYTELELATHKFDKSNLIGLGGSSHVYRGQLKDGRTVAIKRLKTQGGPDADNVFLTEIELISRLHHCHIIPLLGYCSESQGKQAERLIVFEYMPNGNLRDCLDEVQGKEPMDWVTRIRIALGAARGLEYLHEAAAPRILHRDVKSTNILLDDKWRAKANDLQSAPTSPARMQGTFGYFAPEYAIIGRASLKSDVFSFGVVLLELISGRHPIHKSPDKGDQSLVIWAAPRLKDSKRVISELADPLLKGNYPEEEMQVMAYLAKECLLLDPDFRPSMSEVVQILSTISPDKSRRRSFPVNLFQNSLNRSMRSLVEIEKTDEHTENSTGSSMRATVEIEKNDELTEKSTVAEELKRTTSERWSPRCSLPLSLDRTLCISDNSKDGEVALSADYMERLVLLTSKGRSWRAHPDDETVDLTEPRFESFLQANVLSV</sequence>
<dbReference type="SUPFAM" id="SSF56112">
    <property type="entry name" value="Protein kinase-like (PK-like)"/>
    <property type="match status" value="1"/>
</dbReference>
<evidence type="ECO:0000313" key="16">
    <source>
        <dbReference type="EMBL" id="RZC70473.1"/>
    </source>
</evidence>
<keyword evidence="4" id="KW-0723">Serine/threonine-protein kinase</keyword>
<evidence type="ECO:0000313" key="17">
    <source>
        <dbReference type="Proteomes" id="UP000316621"/>
    </source>
</evidence>
<evidence type="ECO:0000256" key="7">
    <source>
        <dbReference type="ARBA" id="ARBA00022741"/>
    </source>
</evidence>
<keyword evidence="17" id="KW-1185">Reference proteome</keyword>
<dbReference type="Proteomes" id="UP000316621">
    <property type="component" value="Chromosome 7"/>
</dbReference>
<comment type="subcellular location">
    <subcellularLocation>
        <location evidence="1">Cell membrane</location>
    </subcellularLocation>
</comment>
<evidence type="ECO:0000256" key="2">
    <source>
        <dbReference type="ARBA" id="ARBA00012513"/>
    </source>
</evidence>
<dbReference type="InterPro" id="IPR017441">
    <property type="entry name" value="Protein_kinase_ATP_BS"/>
</dbReference>
<feature type="transmembrane region" description="Helical" evidence="14">
    <location>
        <begin position="147"/>
        <end position="172"/>
    </location>
</feature>
<dbReference type="Gene3D" id="1.10.510.10">
    <property type="entry name" value="Transferase(Phosphotransferase) domain 1"/>
    <property type="match status" value="1"/>
</dbReference>
<evidence type="ECO:0000256" key="1">
    <source>
        <dbReference type="ARBA" id="ARBA00004236"/>
    </source>
</evidence>
<dbReference type="CDD" id="cd14066">
    <property type="entry name" value="STKc_IRAK"/>
    <property type="match status" value="1"/>
</dbReference>
<dbReference type="EC" id="2.7.11.1" evidence="2"/>
<dbReference type="PANTHER" id="PTHR47989">
    <property type="entry name" value="OS01G0750732 PROTEIN"/>
    <property type="match status" value="1"/>
</dbReference>
<evidence type="ECO:0000256" key="11">
    <source>
        <dbReference type="ARBA" id="ARBA00047899"/>
    </source>
</evidence>
<evidence type="ECO:0000256" key="14">
    <source>
        <dbReference type="SAM" id="Phobius"/>
    </source>
</evidence>
<name>A0A4Y7KAT3_PAPSO</name>
<evidence type="ECO:0000256" key="8">
    <source>
        <dbReference type="ARBA" id="ARBA00022777"/>
    </source>
</evidence>
<comment type="catalytic activity">
    <reaction evidence="12">
        <text>L-seryl-[protein] + ATP = O-phospho-L-seryl-[protein] + ADP + H(+)</text>
        <dbReference type="Rhea" id="RHEA:17989"/>
        <dbReference type="Rhea" id="RHEA-COMP:9863"/>
        <dbReference type="Rhea" id="RHEA-COMP:11604"/>
        <dbReference type="ChEBI" id="CHEBI:15378"/>
        <dbReference type="ChEBI" id="CHEBI:29999"/>
        <dbReference type="ChEBI" id="CHEBI:30616"/>
        <dbReference type="ChEBI" id="CHEBI:83421"/>
        <dbReference type="ChEBI" id="CHEBI:456216"/>
        <dbReference type="EC" id="2.7.11.1"/>
    </reaction>
</comment>
<dbReference type="AlphaFoldDB" id="A0A4Y7KAT3"/>
<dbReference type="InterPro" id="IPR011009">
    <property type="entry name" value="Kinase-like_dom_sf"/>
</dbReference>
<feature type="domain" description="Protein kinase" evidence="15">
    <location>
        <begin position="260"/>
        <end position="533"/>
    </location>
</feature>
<dbReference type="GO" id="GO:0004674">
    <property type="term" value="F:protein serine/threonine kinase activity"/>
    <property type="evidence" value="ECO:0007669"/>
    <property type="project" value="UniProtKB-KW"/>
</dbReference>
<dbReference type="SMART" id="SM00220">
    <property type="entry name" value="S_TKc"/>
    <property type="match status" value="1"/>
</dbReference>
<dbReference type="FunFam" id="1.10.510.10:FF:000395">
    <property type="entry name" value="receptor-like serine/threonine-protein kinase NCRK"/>
    <property type="match status" value="1"/>
</dbReference>
<dbReference type="PROSITE" id="PS00107">
    <property type="entry name" value="PROTEIN_KINASE_ATP"/>
    <property type="match status" value="1"/>
</dbReference>
<keyword evidence="6" id="KW-0808">Transferase</keyword>
<keyword evidence="3" id="KW-1003">Cell membrane</keyword>
<evidence type="ECO:0000256" key="10">
    <source>
        <dbReference type="ARBA" id="ARBA00023136"/>
    </source>
</evidence>
<dbReference type="GO" id="GO:0005524">
    <property type="term" value="F:ATP binding"/>
    <property type="evidence" value="ECO:0007669"/>
    <property type="project" value="UniProtKB-UniRule"/>
</dbReference>
<dbReference type="PANTHER" id="PTHR47989:SF23">
    <property type="entry name" value="RECEPTOR-LIKE SERINE_THREONINE-PROTEIN KINASE NCRK ISOFORM X1"/>
    <property type="match status" value="1"/>
</dbReference>
<dbReference type="PROSITE" id="PS00108">
    <property type="entry name" value="PROTEIN_KINASE_ST"/>
    <property type="match status" value="1"/>
</dbReference>
<dbReference type="EMBL" id="CM010721">
    <property type="protein sequence ID" value="RZC70473.1"/>
    <property type="molecule type" value="Genomic_DNA"/>
</dbReference>
<dbReference type="Pfam" id="PF00069">
    <property type="entry name" value="Pkinase"/>
    <property type="match status" value="1"/>
</dbReference>
<dbReference type="Gramene" id="RZC70473">
    <property type="protein sequence ID" value="RZC70473"/>
    <property type="gene ID" value="C5167_033610"/>
</dbReference>
<dbReference type="STRING" id="3469.A0A4Y7KAT3"/>
<evidence type="ECO:0000256" key="9">
    <source>
        <dbReference type="ARBA" id="ARBA00022840"/>
    </source>
</evidence>
<dbReference type="FunFam" id="3.30.200.20:FF:000415">
    <property type="entry name" value="receptor-like serine/threonine-protein kinase NCRK"/>
    <property type="match status" value="1"/>
</dbReference>
<evidence type="ECO:0000256" key="12">
    <source>
        <dbReference type="ARBA" id="ARBA00048679"/>
    </source>
</evidence>
<keyword evidence="14" id="KW-1133">Transmembrane helix</keyword>